<evidence type="ECO:0000259" key="3">
    <source>
        <dbReference type="PROSITE" id="PS51371"/>
    </source>
</evidence>
<dbReference type="Proteomes" id="UP001595975">
    <property type="component" value="Unassembled WGS sequence"/>
</dbReference>
<evidence type="ECO:0000256" key="2">
    <source>
        <dbReference type="PROSITE-ProRule" id="PRU00703"/>
    </source>
</evidence>
<feature type="domain" description="CBS" evidence="3">
    <location>
        <begin position="8"/>
        <end position="65"/>
    </location>
</feature>
<organism evidence="4 5">
    <name type="scientific">Kitasatospora misakiensis</name>
    <dbReference type="NCBI Taxonomy" id="67330"/>
    <lineage>
        <taxon>Bacteria</taxon>
        <taxon>Bacillati</taxon>
        <taxon>Actinomycetota</taxon>
        <taxon>Actinomycetes</taxon>
        <taxon>Kitasatosporales</taxon>
        <taxon>Streptomycetaceae</taxon>
        <taxon>Kitasatospora</taxon>
    </lineage>
</organism>
<dbReference type="SUPFAM" id="SSF54631">
    <property type="entry name" value="CBS-domain pair"/>
    <property type="match status" value="1"/>
</dbReference>
<dbReference type="PANTHER" id="PTHR43080">
    <property type="entry name" value="CBS DOMAIN-CONTAINING PROTEIN CBSX3, MITOCHONDRIAL"/>
    <property type="match status" value="1"/>
</dbReference>
<protein>
    <submittedName>
        <fullName evidence="4">CBS domain-containing protein</fullName>
    </submittedName>
</protein>
<dbReference type="InterPro" id="IPR000644">
    <property type="entry name" value="CBS_dom"/>
</dbReference>
<dbReference type="CDD" id="cd04622">
    <property type="entry name" value="CBS_pair_HRP1_like"/>
    <property type="match status" value="1"/>
</dbReference>
<dbReference type="EMBL" id="JBHSOF010000065">
    <property type="protein sequence ID" value="MFC5667706.1"/>
    <property type="molecule type" value="Genomic_DNA"/>
</dbReference>
<dbReference type="RefSeq" id="WP_380229370.1">
    <property type="nucleotide sequence ID" value="NZ_JBHSOF010000065.1"/>
</dbReference>
<dbReference type="PANTHER" id="PTHR43080:SF2">
    <property type="entry name" value="CBS DOMAIN-CONTAINING PROTEIN"/>
    <property type="match status" value="1"/>
</dbReference>
<dbReference type="PROSITE" id="PS51371">
    <property type="entry name" value="CBS"/>
    <property type="match status" value="2"/>
</dbReference>
<dbReference type="InterPro" id="IPR051257">
    <property type="entry name" value="Diverse_CBS-Domain"/>
</dbReference>
<evidence type="ECO:0000313" key="4">
    <source>
        <dbReference type="EMBL" id="MFC5667706.1"/>
    </source>
</evidence>
<proteinExistence type="predicted"/>
<keyword evidence="1 2" id="KW-0129">CBS domain</keyword>
<comment type="caution">
    <text evidence="4">The sequence shown here is derived from an EMBL/GenBank/DDBJ whole genome shotgun (WGS) entry which is preliminary data.</text>
</comment>
<accession>A0ABW0XF74</accession>
<dbReference type="Pfam" id="PF00571">
    <property type="entry name" value="CBS"/>
    <property type="match status" value="2"/>
</dbReference>
<reference evidence="5" key="1">
    <citation type="journal article" date="2019" name="Int. J. Syst. Evol. Microbiol.">
        <title>The Global Catalogue of Microorganisms (GCM) 10K type strain sequencing project: providing services to taxonomists for standard genome sequencing and annotation.</title>
        <authorList>
            <consortium name="The Broad Institute Genomics Platform"/>
            <consortium name="The Broad Institute Genome Sequencing Center for Infectious Disease"/>
            <person name="Wu L."/>
            <person name="Ma J."/>
        </authorList>
    </citation>
    <scope>NUCLEOTIDE SEQUENCE [LARGE SCALE GENOMIC DNA]</scope>
    <source>
        <strain evidence="5">CGMCC 4.1437</strain>
    </source>
</reference>
<sequence length="144" mass="16086">MTTAREIMHTGAQCVAADQSLADAARMMRDMNVGALPICGDDQKLKGIITDRDIIVRCIAEGRDPATMKAMELAGHLHCVHADDTMDAVLHKMEQHQIRRIPVIDNDRLVGMISEADLAMGHRDGQRLTDQQIIDFMDSVYMKR</sequence>
<keyword evidence="5" id="KW-1185">Reference proteome</keyword>
<feature type="domain" description="CBS" evidence="3">
    <location>
        <begin position="71"/>
        <end position="128"/>
    </location>
</feature>
<dbReference type="SMART" id="SM00116">
    <property type="entry name" value="CBS"/>
    <property type="match status" value="2"/>
</dbReference>
<gene>
    <name evidence="4" type="ORF">ACFP3U_32675</name>
</gene>
<evidence type="ECO:0000256" key="1">
    <source>
        <dbReference type="ARBA" id="ARBA00023122"/>
    </source>
</evidence>
<evidence type="ECO:0000313" key="5">
    <source>
        <dbReference type="Proteomes" id="UP001595975"/>
    </source>
</evidence>
<dbReference type="Gene3D" id="3.10.580.10">
    <property type="entry name" value="CBS-domain"/>
    <property type="match status" value="1"/>
</dbReference>
<dbReference type="InterPro" id="IPR046342">
    <property type="entry name" value="CBS_dom_sf"/>
</dbReference>
<name>A0ABW0XF74_9ACTN</name>